<dbReference type="SUPFAM" id="SSF55031">
    <property type="entry name" value="Bacterial exopeptidase dimerisation domain"/>
    <property type="match status" value="1"/>
</dbReference>
<evidence type="ECO:0000256" key="3">
    <source>
        <dbReference type="PIRSR" id="PIRSR005962-1"/>
    </source>
</evidence>
<dbReference type="AlphaFoldDB" id="A0A5C7SHA3"/>
<keyword evidence="3" id="KW-0479">Metal-binding</keyword>
<evidence type="ECO:0000256" key="2">
    <source>
        <dbReference type="ARBA" id="ARBA00022801"/>
    </source>
</evidence>
<evidence type="ECO:0000313" key="6">
    <source>
        <dbReference type="EMBL" id="TXH82336.1"/>
    </source>
</evidence>
<sequence length="447" mass="47022">MKTSRRTFTMLRLAAALALLGQGAAASAQALDDATLQALATRFDAIQPRMVEWRRDIHQQPELSGQEVRTAALVAEHLRKLGMEVRTGVGGHGVVGLLQGGKPGKVVALRADMDALPVAEVTGLPFASQVKQMNMGVESPVMHACGHDGHTAMLMAVAEVLAGMREQIPGTVKFVFQPSEEGLSSAPVAGKSWGAKAMVEEGALDNPRPDVAFALHIIPNMPSGMIGYRSGPQFASGDTVRIKIKGKQTHGGFPWNGVDPIVVSAQVVTALQTIVSRQLNISKEPAVLSIGQISGGNRENIVPEAVEMVGTLRAFDEAMRADAKERITRTAESIASASGATAEVSFGPSAYPVTTNPEALTEMMAPVLKKVSGGKAMQTSRLMASEDFSEFQKVVPGLYIILGAAPEGKTPATAAPNHNPAFDFDEAAMPAGAKAMAAMTLEFLAKP</sequence>
<dbReference type="InterPro" id="IPR017439">
    <property type="entry name" value="Amidohydrolase"/>
</dbReference>
<evidence type="ECO:0000256" key="1">
    <source>
        <dbReference type="ARBA" id="ARBA00006153"/>
    </source>
</evidence>
<dbReference type="InterPro" id="IPR002933">
    <property type="entry name" value="Peptidase_M20"/>
</dbReference>
<reference evidence="6 7" key="1">
    <citation type="submission" date="2018-09" db="EMBL/GenBank/DDBJ databases">
        <title>Metagenome Assembled Genomes from an Advanced Water Purification Facility.</title>
        <authorList>
            <person name="Stamps B.W."/>
            <person name="Spear J.R."/>
        </authorList>
    </citation>
    <scope>NUCLEOTIDE SEQUENCE [LARGE SCALE GENOMIC DNA]</scope>
    <source>
        <strain evidence="6">Bin_27_1</strain>
    </source>
</reference>
<keyword evidence="2 6" id="KW-0378">Hydrolase</keyword>
<comment type="cofactor">
    <cofactor evidence="3">
        <name>Mn(2+)</name>
        <dbReference type="ChEBI" id="CHEBI:29035"/>
    </cofactor>
    <text evidence="3">The Mn(2+) ion enhances activity.</text>
</comment>
<feature type="domain" description="Peptidase M20 dimerisation" evidence="5">
    <location>
        <begin position="239"/>
        <end position="334"/>
    </location>
</feature>
<dbReference type="PIRSF" id="PIRSF005962">
    <property type="entry name" value="Pept_M20D_amidohydro"/>
    <property type="match status" value="1"/>
</dbReference>
<dbReference type="NCBIfam" id="TIGR01891">
    <property type="entry name" value="amidohydrolases"/>
    <property type="match status" value="1"/>
</dbReference>
<dbReference type="FunFam" id="3.30.70.360:FF:000014">
    <property type="entry name" value="N-acyl-L-amino acid amidohydrolase"/>
    <property type="match status" value="1"/>
</dbReference>
<dbReference type="PANTHER" id="PTHR11014">
    <property type="entry name" value="PEPTIDASE M20 FAMILY MEMBER"/>
    <property type="match status" value="1"/>
</dbReference>
<feature type="binding site" evidence="3">
    <location>
        <position position="418"/>
    </location>
    <ligand>
        <name>Mn(2+)</name>
        <dbReference type="ChEBI" id="CHEBI:29035"/>
        <label>2</label>
    </ligand>
</feature>
<evidence type="ECO:0000256" key="4">
    <source>
        <dbReference type="SAM" id="SignalP"/>
    </source>
</evidence>
<gene>
    <name evidence="6" type="ORF">E6Q80_15635</name>
</gene>
<comment type="similarity">
    <text evidence="1">Belongs to the peptidase M20 family.</text>
</comment>
<feature type="binding site" evidence="3">
    <location>
        <position position="181"/>
    </location>
    <ligand>
        <name>Mn(2+)</name>
        <dbReference type="ChEBI" id="CHEBI:29035"/>
        <label>2</label>
    </ligand>
</feature>
<feature type="signal peptide" evidence="4">
    <location>
        <begin position="1"/>
        <end position="30"/>
    </location>
</feature>
<dbReference type="GO" id="GO:0016787">
    <property type="term" value="F:hydrolase activity"/>
    <property type="evidence" value="ECO:0007669"/>
    <property type="project" value="UniProtKB-KW"/>
</dbReference>
<evidence type="ECO:0000259" key="5">
    <source>
        <dbReference type="Pfam" id="PF07687"/>
    </source>
</evidence>
<feature type="chain" id="PRO_5022789943" evidence="4">
    <location>
        <begin position="31"/>
        <end position="447"/>
    </location>
</feature>
<dbReference type="PROSITE" id="PS51318">
    <property type="entry name" value="TAT"/>
    <property type="match status" value="1"/>
</dbReference>
<organism evidence="6 7">
    <name type="scientific">Thauera aminoaromatica</name>
    <dbReference type="NCBI Taxonomy" id="164330"/>
    <lineage>
        <taxon>Bacteria</taxon>
        <taxon>Pseudomonadati</taxon>
        <taxon>Pseudomonadota</taxon>
        <taxon>Betaproteobacteria</taxon>
        <taxon>Rhodocyclales</taxon>
        <taxon>Zoogloeaceae</taxon>
        <taxon>Thauera</taxon>
    </lineage>
</organism>
<keyword evidence="3" id="KW-0464">Manganese</keyword>
<dbReference type="EMBL" id="SSFD01000247">
    <property type="protein sequence ID" value="TXH82336.1"/>
    <property type="molecule type" value="Genomic_DNA"/>
</dbReference>
<dbReference type="InterPro" id="IPR006311">
    <property type="entry name" value="TAT_signal"/>
</dbReference>
<dbReference type="GO" id="GO:0046872">
    <property type="term" value="F:metal ion binding"/>
    <property type="evidence" value="ECO:0007669"/>
    <property type="project" value="UniProtKB-KW"/>
</dbReference>
<feature type="binding site" evidence="3">
    <location>
        <position position="145"/>
    </location>
    <ligand>
        <name>Mn(2+)</name>
        <dbReference type="ChEBI" id="CHEBI:29035"/>
        <label>2</label>
    </ligand>
</feature>
<feature type="binding site" evidence="3">
    <location>
        <position position="216"/>
    </location>
    <ligand>
        <name>Mn(2+)</name>
        <dbReference type="ChEBI" id="CHEBI:29035"/>
        <label>2</label>
    </ligand>
</feature>
<proteinExistence type="inferred from homology"/>
<dbReference type="Pfam" id="PF01546">
    <property type="entry name" value="Peptidase_M20"/>
    <property type="match status" value="1"/>
</dbReference>
<dbReference type="PANTHER" id="PTHR11014:SF63">
    <property type="entry name" value="METALLOPEPTIDASE, PUTATIVE (AFU_ORTHOLOGUE AFUA_6G09600)-RELATED"/>
    <property type="match status" value="1"/>
</dbReference>
<name>A0A5C7SHA3_THASP</name>
<keyword evidence="4" id="KW-0732">Signal</keyword>
<dbReference type="SUPFAM" id="SSF53187">
    <property type="entry name" value="Zn-dependent exopeptidases"/>
    <property type="match status" value="1"/>
</dbReference>
<protein>
    <submittedName>
        <fullName evidence="6">Amidohydrolase</fullName>
    </submittedName>
</protein>
<dbReference type="InterPro" id="IPR036264">
    <property type="entry name" value="Bact_exopeptidase_dim_dom"/>
</dbReference>
<accession>A0A5C7SHA3</accession>
<feature type="binding site" evidence="3">
    <location>
        <position position="147"/>
    </location>
    <ligand>
        <name>Mn(2+)</name>
        <dbReference type="ChEBI" id="CHEBI:29035"/>
        <label>2</label>
    </ligand>
</feature>
<dbReference type="Pfam" id="PF07687">
    <property type="entry name" value="M20_dimer"/>
    <property type="match status" value="1"/>
</dbReference>
<dbReference type="InterPro" id="IPR011650">
    <property type="entry name" value="Peptidase_M20_dimer"/>
</dbReference>
<evidence type="ECO:0000313" key="7">
    <source>
        <dbReference type="Proteomes" id="UP000321192"/>
    </source>
</evidence>
<dbReference type="Gene3D" id="3.40.630.10">
    <property type="entry name" value="Zn peptidases"/>
    <property type="match status" value="1"/>
</dbReference>
<dbReference type="Gene3D" id="3.30.70.360">
    <property type="match status" value="1"/>
</dbReference>
<dbReference type="Proteomes" id="UP000321192">
    <property type="component" value="Unassembled WGS sequence"/>
</dbReference>
<comment type="caution">
    <text evidence="6">The sequence shown here is derived from an EMBL/GenBank/DDBJ whole genome shotgun (WGS) entry which is preliminary data.</text>
</comment>